<dbReference type="Proteomes" id="UP001597399">
    <property type="component" value="Unassembled WGS sequence"/>
</dbReference>
<dbReference type="SUPFAM" id="SSF55729">
    <property type="entry name" value="Acyl-CoA N-acyltransferases (Nat)"/>
    <property type="match status" value="1"/>
</dbReference>
<comment type="caution">
    <text evidence="2">The sequence shown here is derived from an EMBL/GenBank/DDBJ whole genome shotgun (WGS) entry which is preliminary data.</text>
</comment>
<keyword evidence="3" id="KW-1185">Reference proteome</keyword>
<keyword evidence="2" id="KW-0012">Acyltransferase</keyword>
<dbReference type="EMBL" id="JBHUMQ010000018">
    <property type="protein sequence ID" value="MFD2693681.1"/>
    <property type="molecule type" value="Genomic_DNA"/>
</dbReference>
<keyword evidence="2" id="KW-0808">Transferase</keyword>
<dbReference type="InterPro" id="IPR000182">
    <property type="entry name" value="GNAT_dom"/>
</dbReference>
<dbReference type="EC" id="2.3.1.-" evidence="2"/>
<dbReference type="GO" id="GO:0016746">
    <property type="term" value="F:acyltransferase activity"/>
    <property type="evidence" value="ECO:0007669"/>
    <property type="project" value="UniProtKB-KW"/>
</dbReference>
<gene>
    <name evidence="2" type="ORF">ACFSUE_08590</name>
</gene>
<dbReference type="PROSITE" id="PS51186">
    <property type="entry name" value="GNAT"/>
    <property type="match status" value="1"/>
</dbReference>
<dbReference type="CDD" id="cd04301">
    <property type="entry name" value="NAT_SF"/>
    <property type="match status" value="1"/>
</dbReference>
<evidence type="ECO:0000313" key="3">
    <source>
        <dbReference type="Proteomes" id="UP001597399"/>
    </source>
</evidence>
<dbReference type="RefSeq" id="WP_253062348.1">
    <property type="nucleotide sequence ID" value="NZ_JAMXWM010000013.1"/>
</dbReference>
<feature type="domain" description="N-acetyltransferase" evidence="1">
    <location>
        <begin position="1"/>
        <end position="99"/>
    </location>
</feature>
<dbReference type="Pfam" id="PF00583">
    <property type="entry name" value="Acetyltransf_1"/>
    <property type="match status" value="1"/>
</dbReference>
<organism evidence="2 3">
    <name type="scientific">Sporolactobacillus shoreicorticis</name>
    <dbReference type="NCBI Taxonomy" id="1923877"/>
    <lineage>
        <taxon>Bacteria</taxon>
        <taxon>Bacillati</taxon>
        <taxon>Bacillota</taxon>
        <taxon>Bacilli</taxon>
        <taxon>Bacillales</taxon>
        <taxon>Sporolactobacillaceae</taxon>
        <taxon>Sporolactobacillus</taxon>
    </lineage>
</organism>
<evidence type="ECO:0000259" key="1">
    <source>
        <dbReference type="PROSITE" id="PS51186"/>
    </source>
</evidence>
<dbReference type="InterPro" id="IPR016181">
    <property type="entry name" value="Acyl_CoA_acyltransferase"/>
</dbReference>
<protein>
    <submittedName>
        <fullName evidence="2">GNAT family N-acetyltransferase</fullName>
        <ecNumber evidence="2">2.3.1.-</ecNumber>
    </submittedName>
</protein>
<dbReference type="Gene3D" id="3.40.630.30">
    <property type="match status" value="1"/>
</dbReference>
<accession>A0ABW5S1M0</accession>
<reference evidence="3" key="1">
    <citation type="journal article" date="2019" name="Int. J. Syst. Evol. Microbiol.">
        <title>The Global Catalogue of Microorganisms (GCM) 10K type strain sequencing project: providing services to taxonomists for standard genome sequencing and annotation.</title>
        <authorList>
            <consortium name="The Broad Institute Genomics Platform"/>
            <consortium name="The Broad Institute Genome Sequencing Center for Infectious Disease"/>
            <person name="Wu L."/>
            <person name="Ma J."/>
        </authorList>
    </citation>
    <scope>NUCLEOTIDE SEQUENCE [LARGE SCALE GENOMIC DNA]</scope>
    <source>
        <strain evidence="3">TISTR 2466</strain>
    </source>
</reference>
<name>A0ABW5S1M0_9BACL</name>
<evidence type="ECO:0000313" key="2">
    <source>
        <dbReference type="EMBL" id="MFD2693681.1"/>
    </source>
</evidence>
<proteinExistence type="predicted"/>
<sequence length="99" mass="11517">MFSRGRAIGQLELSIREYEAKSIGYVHLFYLIAEKRGNGLGHEFHQYAMHLFKQHGTSEYHLRVAPTNTHAQAFYEKQGMKKLKTECDGKVWRMKGTID</sequence>